<organism evidence="2 3">
    <name type="scientific">Dactylonectria estremocensis</name>
    <dbReference type="NCBI Taxonomy" id="1079267"/>
    <lineage>
        <taxon>Eukaryota</taxon>
        <taxon>Fungi</taxon>
        <taxon>Dikarya</taxon>
        <taxon>Ascomycota</taxon>
        <taxon>Pezizomycotina</taxon>
        <taxon>Sordariomycetes</taxon>
        <taxon>Hypocreomycetidae</taxon>
        <taxon>Hypocreales</taxon>
        <taxon>Nectriaceae</taxon>
        <taxon>Dactylonectria</taxon>
    </lineage>
</organism>
<dbReference type="OrthoDB" id="5347061at2759"/>
<name>A0A9P9E340_9HYPO</name>
<proteinExistence type="predicted"/>
<reference evidence="2" key="1">
    <citation type="journal article" date="2021" name="Nat. Commun.">
        <title>Genetic determinants of endophytism in the Arabidopsis root mycobiome.</title>
        <authorList>
            <person name="Mesny F."/>
            <person name="Miyauchi S."/>
            <person name="Thiergart T."/>
            <person name="Pickel B."/>
            <person name="Atanasova L."/>
            <person name="Karlsson M."/>
            <person name="Huettel B."/>
            <person name="Barry K.W."/>
            <person name="Haridas S."/>
            <person name="Chen C."/>
            <person name="Bauer D."/>
            <person name="Andreopoulos W."/>
            <person name="Pangilinan J."/>
            <person name="LaButti K."/>
            <person name="Riley R."/>
            <person name="Lipzen A."/>
            <person name="Clum A."/>
            <person name="Drula E."/>
            <person name="Henrissat B."/>
            <person name="Kohler A."/>
            <person name="Grigoriev I.V."/>
            <person name="Martin F.M."/>
            <person name="Hacquard S."/>
        </authorList>
    </citation>
    <scope>NUCLEOTIDE SEQUENCE</scope>
    <source>
        <strain evidence="2">MPI-CAGE-AT-0021</strain>
    </source>
</reference>
<feature type="non-terminal residue" evidence="2">
    <location>
        <position position="95"/>
    </location>
</feature>
<dbReference type="Proteomes" id="UP000717696">
    <property type="component" value="Unassembled WGS sequence"/>
</dbReference>
<evidence type="ECO:0000259" key="1">
    <source>
        <dbReference type="Pfam" id="PF06985"/>
    </source>
</evidence>
<evidence type="ECO:0000313" key="3">
    <source>
        <dbReference type="Proteomes" id="UP000717696"/>
    </source>
</evidence>
<feature type="domain" description="Heterokaryon incompatibility" evidence="1">
    <location>
        <begin position="6"/>
        <end position="94"/>
    </location>
</feature>
<gene>
    <name evidence="2" type="ORF">B0J13DRAFT_644873</name>
</gene>
<dbReference type="PANTHER" id="PTHR33112:SF16">
    <property type="entry name" value="HETEROKARYON INCOMPATIBILITY DOMAIN-CONTAINING PROTEIN"/>
    <property type="match status" value="1"/>
</dbReference>
<dbReference type="EMBL" id="JAGMUU010000020">
    <property type="protein sequence ID" value="KAH7129861.1"/>
    <property type="molecule type" value="Genomic_DNA"/>
</dbReference>
<dbReference type="InterPro" id="IPR010730">
    <property type="entry name" value="HET"/>
</dbReference>
<feature type="non-terminal residue" evidence="2">
    <location>
        <position position="1"/>
    </location>
</feature>
<dbReference type="Pfam" id="PF06985">
    <property type="entry name" value="HET"/>
    <property type="match status" value="1"/>
</dbReference>
<comment type="caution">
    <text evidence="2">The sequence shown here is derived from an EMBL/GenBank/DDBJ whole genome shotgun (WGS) entry which is preliminary data.</text>
</comment>
<dbReference type="PANTHER" id="PTHR33112">
    <property type="entry name" value="DOMAIN PROTEIN, PUTATIVE-RELATED"/>
    <property type="match status" value="1"/>
</dbReference>
<sequence length="95" mass="10590">MSCTQYAALSYCWGKGKTLTAIKHTLPSLRLGFSLRKLPQTIQDTINVSRKLKIKHIWVGALCTIQDSKEDWEKESARMASVYQNAFVTIAAASA</sequence>
<keyword evidence="3" id="KW-1185">Reference proteome</keyword>
<evidence type="ECO:0000313" key="2">
    <source>
        <dbReference type="EMBL" id="KAH7129861.1"/>
    </source>
</evidence>
<dbReference type="AlphaFoldDB" id="A0A9P9E340"/>
<accession>A0A9P9E340</accession>
<protein>
    <submittedName>
        <fullName evidence="2">Heterokaryon incompatibility</fullName>
    </submittedName>
</protein>